<name>A0ABP6STU3_9ACTN</name>
<comment type="caution">
    <text evidence="1">The sequence shown here is derived from an EMBL/GenBank/DDBJ whole genome shotgun (WGS) entry which is preliminary data.</text>
</comment>
<accession>A0ABP6STU3</accession>
<dbReference type="EMBL" id="BAAAYN010000011">
    <property type="protein sequence ID" value="GAA3385343.1"/>
    <property type="molecule type" value="Genomic_DNA"/>
</dbReference>
<dbReference type="Proteomes" id="UP001501676">
    <property type="component" value="Unassembled WGS sequence"/>
</dbReference>
<dbReference type="RefSeq" id="WP_345727584.1">
    <property type="nucleotide sequence ID" value="NZ_BAAAYN010000011.1"/>
</dbReference>
<evidence type="ECO:0000313" key="1">
    <source>
        <dbReference type="EMBL" id="GAA3385343.1"/>
    </source>
</evidence>
<keyword evidence="2" id="KW-1185">Reference proteome</keyword>
<proteinExistence type="predicted"/>
<reference evidence="2" key="1">
    <citation type="journal article" date="2019" name="Int. J. Syst. Evol. Microbiol.">
        <title>The Global Catalogue of Microorganisms (GCM) 10K type strain sequencing project: providing services to taxonomists for standard genome sequencing and annotation.</title>
        <authorList>
            <consortium name="The Broad Institute Genomics Platform"/>
            <consortium name="The Broad Institute Genome Sequencing Center for Infectious Disease"/>
            <person name="Wu L."/>
            <person name="Ma J."/>
        </authorList>
    </citation>
    <scope>NUCLEOTIDE SEQUENCE [LARGE SCALE GENOMIC DNA]</scope>
    <source>
        <strain evidence="2">JCM 9458</strain>
    </source>
</reference>
<organism evidence="1 2">
    <name type="scientific">Cryptosporangium minutisporangium</name>
    <dbReference type="NCBI Taxonomy" id="113569"/>
    <lineage>
        <taxon>Bacteria</taxon>
        <taxon>Bacillati</taxon>
        <taxon>Actinomycetota</taxon>
        <taxon>Actinomycetes</taxon>
        <taxon>Cryptosporangiales</taxon>
        <taxon>Cryptosporangiaceae</taxon>
        <taxon>Cryptosporangium</taxon>
    </lineage>
</organism>
<evidence type="ECO:0000313" key="2">
    <source>
        <dbReference type="Proteomes" id="UP001501676"/>
    </source>
</evidence>
<protein>
    <submittedName>
        <fullName evidence="1">Uncharacterized protein</fullName>
    </submittedName>
</protein>
<sequence>MTTNASTVAGLTRPDVAEARRAVDRIYGSQAAGIWAELLVAAGLDGTETDPAAIDRLLDAMRSAAPVTALCGEALAIRVVSYDRLAQAHELERSTTS</sequence>
<gene>
    <name evidence="1" type="ORF">GCM10020369_18470</name>
</gene>